<evidence type="ECO:0000313" key="3">
    <source>
        <dbReference type="Proteomes" id="UP000198356"/>
    </source>
</evidence>
<organism evidence="2 3">
    <name type="scientific">Granulicella rosea</name>
    <dbReference type="NCBI Taxonomy" id="474952"/>
    <lineage>
        <taxon>Bacteria</taxon>
        <taxon>Pseudomonadati</taxon>
        <taxon>Acidobacteriota</taxon>
        <taxon>Terriglobia</taxon>
        <taxon>Terriglobales</taxon>
        <taxon>Acidobacteriaceae</taxon>
        <taxon>Granulicella</taxon>
    </lineage>
</organism>
<feature type="domain" description="Cupin type-2" evidence="1">
    <location>
        <begin position="40"/>
        <end position="91"/>
    </location>
</feature>
<proteinExistence type="predicted"/>
<dbReference type="InterPro" id="IPR014710">
    <property type="entry name" value="RmlC-like_jellyroll"/>
</dbReference>
<dbReference type="Gene3D" id="2.60.120.10">
    <property type="entry name" value="Jelly Rolls"/>
    <property type="match status" value="1"/>
</dbReference>
<keyword evidence="3" id="KW-1185">Reference proteome</keyword>
<reference evidence="2 3" key="1">
    <citation type="submission" date="2017-06" db="EMBL/GenBank/DDBJ databases">
        <authorList>
            <person name="Kim H.J."/>
            <person name="Triplett B.A."/>
        </authorList>
    </citation>
    <scope>NUCLEOTIDE SEQUENCE [LARGE SCALE GENOMIC DNA]</scope>
    <source>
        <strain evidence="2 3">DSM 18704</strain>
    </source>
</reference>
<protein>
    <submittedName>
        <fullName evidence="2">Cupin domain-containing protein</fullName>
    </submittedName>
</protein>
<dbReference type="EMBL" id="FZOU01000007">
    <property type="protein sequence ID" value="SNT33550.1"/>
    <property type="molecule type" value="Genomic_DNA"/>
</dbReference>
<dbReference type="AlphaFoldDB" id="A0A239LTF6"/>
<dbReference type="Proteomes" id="UP000198356">
    <property type="component" value="Unassembled WGS sequence"/>
</dbReference>
<evidence type="ECO:0000313" key="2">
    <source>
        <dbReference type="EMBL" id="SNT33550.1"/>
    </source>
</evidence>
<dbReference type="SUPFAM" id="SSF51182">
    <property type="entry name" value="RmlC-like cupins"/>
    <property type="match status" value="1"/>
</dbReference>
<dbReference type="InterPro" id="IPR013096">
    <property type="entry name" value="Cupin_2"/>
</dbReference>
<name>A0A239LTF6_9BACT</name>
<accession>A0A239LTF6</accession>
<dbReference type="Pfam" id="PF07883">
    <property type="entry name" value="Cupin_2"/>
    <property type="match status" value="1"/>
</dbReference>
<gene>
    <name evidence="2" type="ORF">SAMN05421770_107266</name>
</gene>
<sequence length="113" mass="12839">MHIDFKSALSHLPLPATATWPEGVWDKTVFEHGTMSILVFTPRGHDYQTSHTQDELYIVMKGTGVLTIEDEPFPFVEGDVLFVPATKRHRFTEFSPDFITWAIFWGQQGGEAV</sequence>
<dbReference type="InterPro" id="IPR011051">
    <property type="entry name" value="RmlC_Cupin_sf"/>
</dbReference>
<dbReference type="RefSeq" id="WP_217897070.1">
    <property type="nucleotide sequence ID" value="NZ_FZOU01000007.1"/>
</dbReference>
<evidence type="ECO:0000259" key="1">
    <source>
        <dbReference type="Pfam" id="PF07883"/>
    </source>
</evidence>